<keyword evidence="2 5" id="KW-0812">Transmembrane</keyword>
<feature type="transmembrane region" description="Helical" evidence="5">
    <location>
        <begin position="168"/>
        <end position="192"/>
    </location>
</feature>
<evidence type="ECO:0000256" key="4">
    <source>
        <dbReference type="ARBA" id="ARBA00023136"/>
    </source>
</evidence>
<dbReference type="Pfam" id="PF04479">
    <property type="entry name" value="RTA1"/>
    <property type="match status" value="1"/>
</dbReference>
<dbReference type="PANTHER" id="PTHR31465">
    <property type="entry name" value="PROTEIN RTA1-RELATED"/>
    <property type="match status" value="1"/>
</dbReference>
<gene>
    <name evidence="6" type="ORF">CONPUDRAFT_83886</name>
</gene>
<dbReference type="PANTHER" id="PTHR31465:SF9">
    <property type="entry name" value="SPHINGOID LONG-CHAIN BASE TRANSPORTER RSB1"/>
    <property type="match status" value="1"/>
</dbReference>
<dbReference type="RefSeq" id="XP_007771529.1">
    <property type="nucleotide sequence ID" value="XM_007773339.1"/>
</dbReference>
<proteinExistence type="predicted"/>
<feature type="transmembrane region" description="Helical" evidence="5">
    <location>
        <begin position="31"/>
        <end position="49"/>
    </location>
</feature>
<feature type="transmembrane region" description="Helical" evidence="5">
    <location>
        <begin position="90"/>
        <end position="111"/>
    </location>
</feature>
<feature type="transmembrane region" description="Helical" evidence="5">
    <location>
        <begin position="131"/>
        <end position="156"/>
    </location>
</feature>
<evidence type="ECO:0000256" key="5">
    <source>
        <dbReference type="SAM" id="Phobius"/>
    </source>
</evidence>
<evidence type="ECO:0000313" key="6">
    <source>
        <dbReference type="EMBL" id="EIW78506.1"/>
    </source>
</evidence>
<evidence type="ECO:0000256" key="3">
    <source>
        <dbReference type="ARBA" id="ARBA00022989"/>
    </source>
</evidence>
<keyword evidence="4 5" id="KW-0472">Membrane</keyword>
<organism evidence="6 7">
    <name type="scientific">Coniophora puteana (strain RWD-64-598)</name>
    <name type="common">Brown rot fungus</name>
    <dbReference type="NCBI Taxonomy" id="741705"/>
    <lineage>
        <taxon>Eukaryota</taxon>
        <taxon>Fungi</taxon>
        <taxon>Dikarya</taxon>
        <taxon>Basidiomycota</taxon>
        <taxon>Agaricomycotina</taxon>
        <taxon>Agaricomycetes</taxon>
        <taxon>Agaricomycetidae</taxon>
        <taxon>Boletales</taxon>
        <taxon>Coniophorineae</taxon>
        <taxon>Coniophoraceae</taxon>
        <taxon>Coniophora</taxon>
    </lineage>
</organism>
<feature type="transmembrane region" description="Helical" evidence="5">
    <location>
        <begin position="254"/>
        <end position="277"/>
    </location>
</feature>
<dbReference type="EMBL" id="JH711582">
    <property type="protein sequence ID" value="EIW78506.1"/>
    <property type="molecule type" value="Genomic_DNA"/>
</dbReference>
<reference evidence="7" key="1">
    <citation type="journal article" date="2012" name="Science">
        <title>The Paleozoic origin of enzymatic lignin decomposition reconstructed from 31 fungal genomes.</title>
        <authorList>
            <person name="Floudas D."/>
            <person name="Binder M."/>
            <person name="Riley R."/>
            <person name="Barry K."/>
            <person name="Blanchette R.A."/>
            <person name="Henrissat B."/>
            <person name="Martinez A.T."/>
            <person name="Otillar R."/>
            <person name="Spatafora J.W."/>
            <person name="Yadav J.S."/>
            <person name="Aerts A."/>
            <person name="Benoit I."/>
            <person name="Boyd A."/>
            <person name="Carlson A."/>
            <person name="Copeland A."/>
            <person name="Coutinho P.M."/>
            <person name="de Vries R.P."/>
            <person name="Ferreira P."/>
            <person name="Findley K."/>
            <person name="Foster B."/>
            <person name="Gaskell J."/>
            <person name="Glotzer D."/>
            <person name="Gorecki P."/>
            <person name="Heitman J."/>
            <person name="Hesse C."/>
            <person name="Hori C."/>
            <person name="Igarashi K."/>
            <person name="Jurgens J.A."/>
            <person name="Kallen N."/>
            <person name="Kersten P."/>
            <person name="Kohler A."/>
            <person name="Kuees U."/>
            <person name="Kumar T.K.A."/>
            <person name="Kuo A."/>
            <person name="LaButti K."/>
            <person name="Larrondo L.F."/>
            <person name="Lindquist E."/>
            <person name="Ling A."/>
            <person name="Lombard V."/>
            <person name="Lucas S."/>
            <person name="Lundell T."/>
            <person name="Martin R."/>
            <person name="McLaughlin D.J."/>
            <person name="Morgenstern I."/>
            <person name="Morin E."/>
            <person name="Murat C."/>
            <person name="Nagy L.G."/>
            <person name="Nolan M."/>
            <person name="Ohm R.A."/>
            <person name="Patyshakuliyeva A."/>
            <person name="Rokas A."/>
            <person name="Ruiz-Duenas F.J."/>
            <person name="Sabat G."/>
            <person name="Salamov A."/>
            <person name="Samejima M."/>
            <person name="Schmutz J."/>
            <person name="Slot J.C."/>
            <person name="St John F."/>
            <person name="Stenlid J."/>
            <person name="Sun H."/>
            <person name="Sun S."/>
            <person name="Syed K."/>
            <person name="Tsang A."/>
            <person name="Wiebenga A."/>
            <person name="Young D."/>
            <person name="Pisabarro A."/>
            <person name="Eastwood D.C."/>
            <person name="Martin F."/>
            <person name="Cullen D."/>
            <person name="Grigoriev I.V."/>
            <person name="Hibbett D.S."/>
        </authorList>
    </citation>
    <scope>NUCLEOTIDE SEQUENCE [LARGE SCALE GENOMIC DNA]</scope>
    <source>
        <strain evidence="7">RWD-64-598 SS2</strain>
    </source>
</reference>
<comment type="caution">
    <text evidence="6">The sequence shown here is derived from an EMBL/GenBank/DDBJ whole genome shotgun (WGS) entry which is preliminary data.</text>
</comment>
<evidence type="ECO:0000313" key="7">
    <source>
        <dbReference type="Proteomes" id="UP000053558"/>
    </source>
</evidence>
<dbReference type="GO" id="GO:0000324">
    <property type="term" value="C:fungal-type vacuole"/>
    <property type="evidence" value="ECO:0007669"/>
    <property type="project" value="TreeGrafter"/>
</dbReference>
<name>A0A5M3MHL9_CONPW</name>
<dbReference type="GeneID" id="19210678"/>
<protein>
    <submittedName>
        <fullName evidence="6">RTA1-domain-containing protein</fullName>
    </submittedName>
</protein>
<dbReference type="InterPro" id="IPR007568">
    <property type="entry name" value="RTA1"/>
</dbReference>
<dbReference type="KEGG" id="cput:CONPUDRAFT_83886"/>
<accession>A0A5M3MHL9</accession>
<evidence type="ECO:0000256" key="2">
    <source>
        <dbReference type="ARBA" id="ARBA00022692"/>
    </source>
</evidence>
<dbReference type="Proteomes" id="UP000053558">
    <property type="component" value="Unassembled WGS sequence"/>
</dbReference>
<comment type="subcellular location">
    <subcellularLocation>
        <location evidence="1">Membrane</location>
        <topology evidence="1">Multi-pass membrane protein</topology>
    </subcellularLocation>
</comment>
<sequence length="292" mass="32625">MPLASSSRVFARDNATYVAEESEYGYVPWESAAIVFIVLFGISTFVHIVQSLRYRLWWLLPTIVLSGVLEIVGWSARLYAHWYFTEENPFIIQIVTTIVAPIPLTAANFIIIEKIIRLLGPRYSRLSPKAYLRFFCSLDVIAFIIQAAGGAIAAGADTTSVSKLGSNIMLGGICLQLAFMIVFTLLVSEVFYRYFKDSPVRTPSADEKLGADAYALSEHPRTLLMIYAVAFSTFVLLIRAVYRTCELADGWHGVIILTQAYFVAFDACMVVLAIYALNFFHPGFLVFGHELL</sequence>
<feature type="transmembrane region" description="Helical" evidence="5">
    <location>
        <begin position="56"/>
        <end position="78"/>
    </location>
</feature>
<feature type="transmembrane region" description="Helical" evidence="5">
    <location>
        <begin position="224"/>
        <end position="242"/>
    </location>
</feature>
<keyword evidence="7" id="KW-1185">Reference proteome</keyword>
<evidence type="ECO:0000256" key="1">
    <source>
        <dbReference type="ARBA" id="ARBA00004141"/>
    </source>
</evidence>
<keyword evidence="3 5" id="KW-1133">Transmembrane helix</keyword>
<dbReference type="OrthoDB" id="3358017at2759"/>
<dbReference type="OMA" id="PYNNDAF"/>
<dbReference type="GO" id="GO:0005886">
    <property type="term" value="C:plasma membrane"/>
    <property type="evidence" value="ECO:0007669"/>
    <property type="project" value="TreeGrafter"/>
</dbReference>
<dbReference type="AlphaFoldDB" id="A0A5M3MHL9"/>